<accession>A0A5A7R8P2</accession>
<feature type="region of interest" description="Disordered" evidence="1">
    <location>
        <begin position="54"/>
        <end position="89"/>
    </location>
</feature>
<gene>
    <name evidence="2" type="ORF">STAS_30184</name>
</gene>
<dbReference type="EMBL" id="BKCP01010481">
    <property type="protein sequence ID" value="GER52704.1"/>
    <property type="molecule type" value="Genomic_DNA"/>
</dbReference>
<evidence type="ECO:0000313" key="3">
    <source>
        <dbReference type="Proteomes" id="UP000325081"/>
    </source>
</evidence>
<reference evidence="3" key="1">
    <citation type="journal article" date="2019" name="Curr. Biol.">
        <title>Genome Sequence of Striga asiatica Provides Insight into the Evolution of Plant Parasitism.</title>
        <authorList>
            <person name="Yoshida S."/>
            <person name="Kim S."/>
            <person name="Wafula E.K."/>
            <person name="Tanskanen J."/>
            <person name="Kim Y.M."/>
            <person name="Honaas L."/>
            <person name="Yang Z."/>
            <person name="Spallek T."/>
            <person name="Conn C.E."/>
            <person name="Ichihashi Y."/>
            <person name="Cheong K."/>
            <person name="Cui S."/>
            <person name="Der J.P."/>
            <person name="Gundlach H."/>
            <person name="Jiao Y."/>
            <person name="Hori C."/>
            <person name="Ishida J.K."/>
            <person name="Kasahara H."/>
            <person name="Kiba T."/>
            <person name="Kim M.S."/>
            <person name="Koo N."/>
            <person name="Laohavisit A."/>
            <person name="Lee Y.H."/>
            <person name="Lumba S."/>
            <person name="McCourt P."/>
            <person name="Mortimer J.C."/>
            <person name="Mutuku J.M."/>
            <person name="Nomura T."/>
            <person name="Sasaki-Sekimoto Y."/>
            <person name="Seto Y."/>
            <person name="Wang Y."/>
            <person name="Wakatake T."/>
            <person name="Sakakibara H."/>
            <person name="Demura T."/>
            <person name="Yamaguchi S."/>
            <person name="Yoneyama K."/>
            <person name="Manabe R.I."/>
            <person name="Nelson D.C."/>
            <person name="Schulman A.H."/>
            <person name="Timko M.P."/>
            <person name="dePamphilis C.W."/>
            <person name="Choi D."/>
            <person name="Shirasu K."/>
        </authorList>
    </citation>
    <scope>NUCLEOTIDE SEQUENCE [LARGE SCALE GENOMIC DNA]</scope>
    <source>
        <strain evidence="3">cv. UVA1</strain>
    </source>
</reference>
<protein>
    <submittedName>
        <fullName evidence="2">Glyceraldehyde-3-phosphate dehydrogenase</fullName>
    </submittedName>
</protein>
<keyword evidence="3" id="KW-1185">Reference proteome</keyword>
<name>A0A5A7R8P2_STRAF</name>
<proteinExistence type="predicted"/>
<organism evidence="2 3">
    <name type="scientific">Striga asiatica</name>
    <name type="common">Asiatic witchweed</name>
    <name type="synonym">Buchnera asiatica</name>
    <dbReference type="NCBI Taxonomy" id="4170"/>
    <lineage>
        <taxon>Eukaryota</taxon>
        <taxon>Viridiplantae</taxon>
        <taxon>Streptophyta</taxon>
        <taxon>Embryophyta</taxon>
        <taxon>Tracheophyta</taxon>
        <taxon>Spermatophyta</taxon>
        <taxon>Magnoliopsida</taxon>
        <taxon>eudicotyledons</taxon>
        <taxon>Gunneridae</taxon>
        <taxon>Pentapetalae</taxon>
        <taxon>asterids</taxon>
        <taxon>lamiids</taxon>
        <taxon>Lamiales</taxon>
        <taxon>Orobanchaceae</taxon>
        <taxon>Buchnereae</taxon>
        <taxon>Striga</taxon>
    </lineage>
</organism>
<evidence type="ECO:0000313" key="2">
    <source>
        <dbReference type="EMBL" id="GER52704.1"/>
    </source>
</evidence>
<dbReference type="Proteomes" id="UP000325081">
    <property type="component" value="Unassembled WGS sequence"/>
</dbReference>
<dbReference type="AlphaFoldDB" id="A0A5A7R8P2"/>
<evidence type="ECO:0000256" key="1">
    <source>
        <dbReference type="SAM" id="MobiDB-lite"/>
    </source>
</evidence>
<sequence>MGKLLQIAIGQFDSLWDLKIRHRENLEGLVDAGDAVPPVDALNDAVLKALSAQGEGQADKAAAGVLPDGLRDEAAGGDEDAELPEGGLGVELPDLGGNLYEGRLSFWSN</sequence>
<comment type="caution">
    <text evidence="2">The sequence shown here is derived from an EMBL/GenBank/DDBJ whole genome shotgun (WGS) entry which is preliminary data.</text>
</comment>